<sequence length="150" mass="17424">MKITLQKVDGEEEEVIIRYREMTWEISDVVRLLSGGGRRLSGVKEDGEARYYFTPEEVYYFESVDGRIYAYLEKAVYRIRESLEDISEQYAELGIVRCSRTMAVNLYQVEWLKSQPGGRILASLRNGENIVISRRYAGELRRQLRRGGGV</sequence>
<dbReference type="Gene3D" id="2.40.50.1020">
    <property type="entry name" value="LytTr DNA-binding domain"/>
    <property type="match status" value="1"/>
</dbReference>
<evidence type="ECO:0000313" key="2">
    <source>
        <dbReference type="EMBL" id="SOY30556.1"/>
    </source>
</evidence>
<dbReference type="InterPro" id="IPR007492">
    <property type="entry name" value="LytTR_DNA-bd_dom"/>
</dbReference>
<reference evidence="2 3" key="1">
    <citation type="submission" date="2018-01" db="EMBL/GenBank/DDBJ databases">
        <authorList>
            <person name="Gaut B.S."/>
            <person name="Morton B.R."/>
            <person name="Clegg M.T."/>
            <person name="Duvall M.R."/>
        </authorList>
    </citation>
    <scope>NUCLEOTIDE SEQUENCE [LARGE SCALE GENOMIC DNA]</scope>
    <source>
        <strain evidence="2">GP69</strain>
    </source>
</reference>
<dbReference type="AlphaFoldDB" id="A0A2K4ZJH3"/>
<dbReference type="EMBL" id="OFSM01000017">
    <property type="protein sequence ID" value="SOY30556.1"/>
    <property type="molecule type" value="Genomic_DNA"/>
</dbReference>
<dbReference type="InterPro" id="IPR046947">
    <property type="entry name" value="LytR-like"/>
</dbReference>
<dbReference type="RefSeq" id="WP_103240586.1">
    <property type="nucleotide sequence ID" value="NZ_JANJZD010000017.1"/>
</dbReference>
<accession>A0A2K4ZJH3</accession>
<dbReference type="PANTHER" id="PTHR37299">
    <property type="entry name" value="TRANSCRIPTIONAL REGULATOR-RELATED"/>
    <property type="match status" value="1"/>
</dbReference>
<dbReference type="PANTHER" id="PTHR37299:SF4">
    <property type="entry name" value="TRANSCRIPTIONAL REGULATOR"/>
    <property type="match status" value="1"/>
</dbReference>
<protein>
    <submittedName>
        <fullName evidence="2">LytTr DNA-binding domain protein</fullName>
    </submittedName>
</protein>
<dbReference type="PROSITE" id="PS50930">
    <property type="entry name" value="HTH_LYTTR"/>
    <property type="match status" value="1"/>
</dbReference>
<keyword evidence="3" id="KW-1185">Reference proteome</keyword>
<evidence type="ECO:0000313" key="3">
    <source>
        <dbReference type="Proteomes" id="UP000236311"/>
    </source>
</evidence>
<dbReference type="Pfam" id="PF04397">
    <property type="entry name" value="LytTR"/>
    <property type="match status" value="1"/>
</dbReference>
<name>A0A2K4ZJH3_9FIRM</name>
<proteinExistence type="predicted"/>
<gene>
    <name evidence="2" type="ORF">AMURIS_03287</name>
</gene>
<organism evidence="2 3">
    <name type="scientific">Acetatifactor muris</name>
    <dbReference type="NCBI Taxonomy" id="879566"/>
    <lineage>
        <taxon>Bacteria</taxon>
        <taxon>Bacillati</taxon>
        <taxon>Bacillota</taxon>
        <taxon>Clostridia</taxon>
        <taxon>Lachnospirales</taxon>
        <taxon>Lachnospiraceae</taxon>
        <taxon>Acetatifactor</taxon>
    </lineage>
</organism>
<evidence type="ECO:0000259" key="1">
    <source>
        <dbReference type="PROSITE" id="PS50930"/>
    </source>
</evidence>
<dbReference type="GO" id="GO:0000156">
    <property type="term" value="F:phosphorelay response regulator activity"/>
    <property type="evidence" value="ECO:0007669"/>
    <property type="project" value="InterPro"/>
</dbReference>
<dbReference type="OrthoDB" id="9808614at2"/>
<dbReference type="SMART" id="SM00850">
    <property type="entry name" value="LytTR"/>
    <property type="match status" value="1"/>
</dbReference>
<dbReference type="GO" id="GO:0003677">
    <property type="term" value="F:DNA binding"/>
    <property type="evidence" value="ECO:0007669"/>
    <property type="project" value="UniProtKB-KW"/>
</dbReference>
<feature type="domain" description="HTH LytTR-type" evidence="1">
    <location>
        <begin position="45"/>
        <end position="146"/>
    </location>
</feature>
<dbReference type="Proteomes" id="UP000236311">
    <property type="component" value="Unassembled WGS sequence"/>
</dbReference>
<keyword evidence="2" id="KW-0238">DNA-binding</keyword>